<dbReference type="GeneID" id="66503938"/>
<dbReference type="GO" id="GO:0005829">
    <property type="term" value="C:cytosol"/>
    <property type="evidence" value="ECO:0007669"/>
    <property type="project" value="TreeGrafter"/>
</dbReference>
<dbReference type="Gene3D" id="3.30.70.100">
    <property type="match status" value="1"/>
</dbReference>
<proteinExistence type="predicted"/>
<evidence type="ECO:0000313" key="2">
    <source>
        <dbReference type="EMBL" id="KHQ50817.1"/>
    </source>
</evidence>
<dbReference type="EMBL" id="JSUQ01000021">
    <property type="protein sequence ID" value="KHQ50817.1"/>
    <property type="molecule type" value="Genomic_DNA"/>
</dbReference>
<dbReference type="OrthoDB" id="9812754at2"/>
<dbReference type="PROSITE" id="PS51725">
    <property type="entry name" value="ABM"/>
    <property type="match status" value="1"/>
</dbReference>
<dbReference type="InterPro" id="IPR011008">
    <property type="entry name" value="Dimeric_a/b-barrel"/>
</dbReference>
<keyword evidence="2" id="KW-0560">Oxidoreductase</keyword>
<keyword evidence="2" id="KW-0503">Monooxygenase</keyword>
<dbReference type="InterPro" id="IPR050744">
    <property type="entry name" value="AI-2_Isomerase_LsrG"/>
</dbReference>
<dbReference type="PATRIC" id="fig|1515334.3.peg.4552"/>
<dbReference type="SUPFAM" id="SSF54909">
    <property type="entry name" value="Dimeric alpha+beta barrel"/>
    <property type="match status" value="1"/>
</dbReference>
<dbReference type="GO" id="GO:0004497">
    <property type="term" value="F:monooxygenase activity"/>
    <property type="evidence" value="ECO:0007669"/>
    <property type="project" value="UniProtKB-KW"/>
</dbReference>
<organism evidence="2 3">
    <name type="scientific">Mameliella alba</name>
    <dbReference type="NCBI Taxonomy" id="561184"/>
    <lineage>
        <taxon>Bacteria</taxon>
        <taxon>Pseudomonadati</taxon>
        <taxon>Pseudomonadota</taxon>
        <taxon>Alphaproteobacteria</taxon>
        <taxon>Rhodobacterales</taxon>
        <taxon>Roseobacteraceae</taxon>
        <taxon>Mameliella</taxon>
    </lineage>
</organism>
<dbReference type="STRING" id="561184.SAMN05216376_12426"/>
<sequence>MYAVTVRFEIKPGAETAFLDLIRQNAHASVRDEPGCRQFDVCVDPERPQDVFLYEIYDDRASFEAHMTTSHFISFDAASDPLVLSKSVQTFAEVFR</sequence>
<gene>
    <name evidence="2" type="ORF">OA50_04529</name>
</gene>
<dbReference type="InterPro" id="IPR007138">
    <property type="entry name" value="ABM_dom"/>
</dbReference>
<name>A0A0B3RS89_9RHOB</name>
<accession>A0A225PC94</accession>
<comment type="caution">
    <text evidence="2">The sequence shown here is derived from an EMBL/GenBank/DDBJ whole genome shotgun (WGS) entry which is preliminary data.</text>
</comment>
<reference evidence="2 3" key="1">
    <citation type="submission" date="2014-10" db="EMBL/GenBank/DDBJ databases">
        <title>Genome sequence of Ponticoccus sp. strain UMTAT08 isolated from clonal culture of toxic dinoflagellate Alexandrium tamiyavanichii.</title>
        <authorList>
            <person name="Gan H.Y."/>
            <person name="Muhd D.-D."/>
            <person name="Mohd Noor M.E."/>
            <person name="Yeong Y.S."/>
            <person name="Usup G."/>
        </authorList>
    </citation>
    <scope>NUCLEOTIDE SEQUENCE [LARGE SCALE GENOMIC DNA]</scope>
    <source>
        <strain evidence="2 3">UMTAT08</strain>
    </source>
</reference>
<dbReference type="PANTHER" id="PTHR33336:SF3">
    <property type="entry name" value="ABM DOMAIN-CONTAINING PROTEIN"/>
    <property type="match status" value="1"/>
</dbReference>
<protein>
    <submittedName>
        <fullName evidence="2">Antibiotic biosynthesis monooxygenase</fullName>
    </submittedName>
</protein>
<dbReference type="Proteomes" id="UP000030960">
    <property type="component" value="Unassembled WGS sequence"/>
</dbReference>
<keyword evidence="3" id="KW-1185">Reference proteome</keyword>
<evidence type="ECO:0000313" key="3">
    <source>
        <dbReference type="Proteomes" id="UP000030960"/>
    </source>
</evidence>
<dbReference type="AlphaFoldDB" id="A0A0B3RS89"/>
<dbReference type="RefSeq" id="WP_043145410.1">
    <property type="nucleotide sequence ID" value="NZ_BMGQ01000023.1"/>
</dbReference>
<accession>A0A0B3RS89</accession>
<evidence type="ECO:0000259" key="1">
    <source>
        <dbReference type="PROSITE" id="PS51725"/>
    </source>
</evidence>
<dbReference type="Pfam" id="PF03992">
    <property type="entry name" value="ABM"/>
    <property type="match status" value="1"/>
</dbReference>
<feature type="domain" description="ABM" evidence="1">
    <location>
        <begin position="2"/>
        <end position="91"/>
    </location>
</feature>
<dbReference type="PANTHER" id="PTHR33336">
    <property type="entry name" value="QUINOL MONOOXYGENASE YGIN-RELATED"/>
    <property type="match status" value="1"/>
</dbReference>